<gene>
    <name evidence="2" type="primary">LOC111315665</name>
</gene>
<sequence>MPSSLGESLDDKPKINMNSDISLEATLGSSKQGLLPIENSTNNGWQKQQCDSIVQNLKKEMSSTVSKGKTFCSSISLPEDRIFSSDCMGLRQDPTDSHSVIGLSRRCLSRTVREDEICSFSGDVKDGGLYDGFSETQTESQIVGYEEDLFGRQMLIDRARTLSSMA</sequence>
<dbReference type="RefSeq" id="XP_022773298.1">
    <property type="nucleotide sequence ID" value="XM_022917563.1"/>
</dbReference>
<keyword evidence="1" id="KW-1185">Reference proteome</keyword>
<evidence type="ECO:0000313" key="1">
    <source>
        <dbReference type="Proteomes" id="UP000515121"/>
    </source>
</evidence>
<name>A0A6P6B7Z6_DURZI</name>
<protein>
    <submittedName>
        <fullName evidence="2">Uncharacterized protein LOC111315665</fullName>
    </submittedName>
</protein>
<organism evidence="1 2">
    <name type="scientific">Durio zibethinus</name>
    <name type="common">Durian</name>
    <dbReference type="NCBI Taxonomy" id="66656"/>
    <lineage>
        <taxon>Eukaryota</taxon>
        <taxon>Viridiplantae</taxon>
        <taxon>Streptophyta</taxon>
        <taxon>Embryophyta</taxon>
        <taxon>Tracheophyta</taxon>
        <taxon>Spermatophyta</taxon>
        <taxon>Magnoliopsida</taxon>
        <taxon>eudicotyledons</taxon>
        <taxon>Gunneridae</taxon>
        <taxon>Pentapetalae</taxon>
        <taxon>rosids</taxon>
        <taxon>malvids</taxon>
        <taxon>Malvales</taxon>
        <taxon>Malvaceae</taxon>
        <taxon>Helicteroideae</taxon>
        <taxon>Durio</taxon>
    </lineage>
</organism>
<dbReference type="KEGG" id="dzi:111315665"/>
<evidence type="ECO:0000313" key="2">
    <source>
        <dbReference type="RefSeq" id="XP_022773298.1"/>
    </source>
</evidence>
<dbReference type="Proteomes" id="UP000515121">
    <property type="component" value="Unplaced"/>
</dbReference>
<proteinExistence type="predicted"/>
<reference evidence="2" key="1">
    <citation type="submission" date="2025-08" db="UniProtKB">
        <authorList>
            <consortium name="RefSeq"/>
        </authorList>
    </citation>
    <scope>IDENTIFICATION</scope>
    <source>
        <tissue evidence="2">Fruit stalk</tissue>
    </source>
</reference>
<dbReference type="AlphaFoldDB" id="A0A6P6B7Z6"/>
<accession>A0A6P6B7Z6</accession>
<dbReference type="GeneID" id="111315665"/>